<protein>
    <submittedName>
        <fullName evidence="2">Uncharacterized protein</fullName>
    </submittedName>
</protein>
<evidence type="ECO:0000256" key="1">
    <source>
        <dbReference type="SAM" id="MobiDB-lite"/>
    </source>
</evidence>
<name>A0A0E0BZH9_9ORYZ</name>
<feature type="compositionally biased region" description="Polar residues" evidence="1">
    <location>
        <begin position="56"/>
        <end position="65"/>
    </location>
</feature>
<dbReference type="AlphaFoldDB" id="A0A0E0BZH9"/>
<evidence type="ECO:0000313" key="2">
    <source>
        <dbReference type="EnsemblPlants" id="OMERI01G08270.1"/>
    </source>
</evidence>
<feature type="compositionally biased region" description="Polar residues" evidence="1">
    <location>
        <begin position="1"/>
        <end position="32"/>
    </location>
</feature>
<dbReference type="EnsemblPlants" id="OMERI01G08270.1">
    <property type="protein sequence ID" value="OMERI01G08270.1"/>
    <property type="gene ID" value="OMERI01G08270"/>
</dbReference>
<reference evidence="2" key="2">
    <citation type="submission" date="2018-05" db="EMBL/GenBank/DDBJ databases">
        <title>OmerRS3 (Oryza meridionalis Reference Sequence Version 3).</title>
        <authorList>
            <person name="Zhang J."/>
            <person name="Kudrna D."/>
            <person name="Lee S."/>
            <person name="Talag J."/>
            <person name="Welchert J."/>
            <person name="Wing R.A."/>
        </authorList>
    </citation>
    <scope>NUCLEOTIDE SEQUENCE [LARGE SCALE GENOMIC DNA]</scope>
    <source>
        <strain evidence="2">cv. OR44</strain>
    </source>
</reference>
<reference evidence="2" key="1">
    <citation type="submission" date="2015-04" db="UniProtKB">
        <authorList>
            <consortium name="EnsemblPlants"/>
        </authorList>
    </citation>
    <scope>IDENTIFICATION</scope>
</reference>
<proteinExistence type="predicted"/>
<dbReference type="Proteomes" id="UP000008021">
    <property type="component" value="Chromosome 1"/>
</dbReference>
<dbReference type="Gramene" id="OMERI01G08270.1">
    <property type="protein sequence ID" value="OMERI01G08270.1"/>
    <property type="gene ID" value="OMERI01G08270"/>
</dbReference>
<organism evidence="2">
    <name type="scientific">Oryza meridionalis</name>
    <dbReference type="NCBI Taxonomy" id="40149"/>
    <lineage>
        <taxon>Eukaryota</taxon>
        <taxon>Viridiplantae</taxon>
        <taxon>Streptophyta</taxon>
        <taxon>Embryophyta</taxon>
        <taxon>Tracheophyta</taxon>
        <taxon>Spermatophyta</taxon>
        <taxon>Magnoliopsida</taxon>
        <taxon>Liliopsida</taxon>
        <taxon>Poales</taxon>
        <taxon>Poaceae</taxon>
        <taxon>BOP clade</taxon>
        <taxon>Oryzoideae</taxon>
        <taxon>Oryzeae</taxon>
        <taxon>Oryzinae</taxon>
        <taxon>Oryza</taxon>
    </lineage>
</organism>
<sequence length="123" mass="12610">MAGTSSGSGLSNRDDNYGSSIFSLNSPLTWTQPLPPLHTGSSTMRRCDGIDLSPGGPTTNGSTATIGVWRGSARGGGGVRRGNDDLDNDELLGLGDGATADEQRKVADGWELGRGADDISTCP</sequence>
<keyword evidence="3" id="KW-1185">Reference proteome</keyword>
<evidence type="ECO:0000313" key="3">
    <source>
        <dbReference type="Proteomes" id="UP000008021"/>
    </source>
</evidence>
<dbReference type="HOGENOM" id="CLU_2018867_0_0_1"/>
<accession>A0A0E0BZH9</accession>
<feature type="region of interest" description="Disordered" evidence="1">
    <location>
        <begin position="1"/>
        <end position="123"/>
    </location>
</feature>